<organism evidence="2 3">
    <name type="scientific">Actinomyces bowdenii</name>
    <dbReference type="NCBI Taxonomy" id="131109"/>
    <lineage>
        <taxon>Bacteria</taxon>
        <taxon>Bacillati</taxon>
        <taxon>Actinomycetota</taxon>
        <taxon>Actinomycetes</taxon>
        <taxon>Actinomycetales</taxon>
        <taxon>Actinomycetaceae</taxon>
        <taxon>Actinomyces</taxon>
    </lineage>
</organism>
<feature type="compositionally biased region" description="Low complexity" evidence="1">
    <location>
        <begin position="67"/>
        <end position="80"/>
    </location>
</feature>
<dbReference type="EMBL" id="RQZC01000016">
    <property type="protein sequence ID" value="RRD28575.1"/>
    <property type="molecule type" value="Genomic_DNA"/>
</dbReference>
<accession>A0A3P1V5I6</accession>
<keyword evidence="3" id="KW-1185">Reference proteome</keyword>
<sequence length="188" mass="19398">MIRRRPGHTSAVLYDLYNFPAPLREEIPMGPQPSRRAALLLPLALSAALSSCSVNLGSDDSGGSGDSGAPQAGAPSGSATAGISDPAWLGILQDGQHQEVSGSYTVASSDQVLNLTGELEALLVMGSQVSVAAESAESITIQGSDVVVYARSAQTIQVMGSRVTVRYLEGSPVVVDLGSDNSIEKLEQ</sequence>
<evidence type="ECO:0000313" key="3">
    <source>
        <dbReference type="Proteomes" id="UP000271272"/>
    </source>
</evidence>
<dbReference type="InterPro" id="IPR021417">
    <property type="entry name" value="DUF3060"/>
</dbReference>
<protein>
    <submittedName>
        <fullName evidence="2">DUF3060 domain-containing protein</fullName>
    </submittedName>
</protein>
<evidence type="ECO:0000313" key="2">
    <source>
        <dbReference type="EMBL" id="RRD28575.1"/>
    </source>
</evidence>
<dbReference type="Proteomes" id="UP000271272">
    <property type="component" value="Unassembled WGS sequence"/>
</dbReference>
<reference evidence="2 3" key="1">
    <citation type="submission" date="2018-11" db="EMBL/GenBank/DDBJ databases">
        <title>Genomes From Bacteria Associated with the Canine Oral Cavity: a Test Case for Automated Genome-Based Taxonomic Assignment.</title>
        <authorList>
            <person name="Coil D.A."/>
            <person name="Jospin G."/>
            <person name="Darling A.E."/>
            <person name="Wallis C."/>
            <person name="Davis I.J."/>
            <person name="Harris S."/>
            <person name="Eisen J.A."/>
            <person name="Holcombe L.J."/>
            <person name="O'Flynn C."/>
        </authorList>
    </citation>
    <scope>NUCLEOTIDE SEQUENCE [LARGE SCALE GENOMIC DNA]</scope>
    <source>
        <strain evidence="2 3">OH5050</strain>
    </source>
</reference>
<evidence type="ECO:0000256" key="1">
    <source>
        <dbReference type="SAM" id="MobiDB-lite"/>
    </source>
</evidence>
<name>A0A3P1V5I6_9ACTO</name>
<dbReference type="Pfam" id="PF11259">
    <property type="entry name" value="DUF3060"/>
    <property type="match status" value="1"/>
</dbReference>
<gene>
    <name evidence="2" type="ORF">EII10_09275</name>
</gene>
<proteinExistence type="predicted"/>
<dbReference type="AlphaFoldDB" id="A0A3P1V5I6"/>
<comment type="caution">
    <text evidence="2">The sequence shown here is derived from an EMBL/GenBank/DDBJ whole genome shotgun (WGS) entry which is preliminary data.</text>
</comment>
<feature type="region of interest" description="Disordered" evidence="1">
    <location>
        <begin position="58"/>
        <end position="80"/>
    </location>
</feature>